<feature type="transmembrane region" description="Helical" evidence="11">
    <location>
        <begin position="61"/>
        <end position="85"/>
    </location>
</feature>
<dbReference type="AlphaFoldDB" id="A0A520MSJ1"/>
<evidence type="ECO:0000256" key="9">
    <source>
        <dbReference type="PROSITE-ProRule" id="PRU00703"/>
    </source>
</evidence>
<organism evidence="14 15">
    <name type="scientific">SAR86 cluster bacterium</name>
    <dbReference type="NCBI Taxonomy" id="2030880"/>
    <lineage>
        <taxon>Bacteria</taxon>
        <taxon>Pseudomonadati</taxon>
        <taxon>Pseudomonadota</taxon>
        <taxon>Gammaproteobacteria</taxon>
        <taxon>SAR86 cluster</taxon>
    </lineage>
</organism>
<dbReference type="GO" id="GO:0050660">
    <property type="term" value="F:flavin adenine dinucleotide binding"/>
    <property type="evidence" value="ECO:0007669"/>
    <property type="project" value="InterPro"/>
</dbReference>
<keyword evidence="4 10" id="KW-0812">Transmembrane</keyword>
<comment type="caution">
    <text evidence="14">The sequence shown here is derived from an EMBL/GenBank/DDBJ whole genome shotgun (WGS) entry which is preliminary data.</text>
</comment>
<sequence length="407" mass="46046">MDDIGIVLIIVLVVLIFISAFFSGSETSITAINQIKLDSAAENGEKSAKRVNSLRNKIDEVLGVILIGNNLVNISASALLTYFVIKRFGDEYVWVGTLVLTVLIIIFAEIAPKNFAAKKPEAIAYPASIVLQFLTNYFGWLSRILNFFSSWLTGVKGGENYFAKNLNREELKSVLDKDTEQVDKEEMEAMRSLLALKELSVQDILIPVNQVITLNLDDIEDFENDERNRFYPVRKDESSDIIGFIHSKEIEELEDFKTDLTDFLIEPYYVPESTQLFAQLKNFQKNGSEVAMVVDEYGEVTGLITLEDLIEQIVGQFNSDELEEDFEILEDNSVLAEGITIIRELNKKMNWNLPEEGPKTLNGLIIDHLDQIPTNNICIQLPGYKLETQKIESNKVKEVKVSKISDQ</sequence>
<dbReference type="InterPro" id="IPR005170">
    <property type="entry name" value="Transptr-assoc_dom"/>
</dbReference>
<dbReference type="SUPFAM" id="SSF54631">
    <property type="entry name" value="CBS-domain pair"/>
    <property type="match status" value="1"/>
</dbReference>
<dbReference type="InterPro" id="IPR036318">
    <property type="entry name" value="FAD-bd_PCMH-like_sf"/>
</dbReference>
<dbReference type="Proteomes" id="UP000320146">
    <property type="component" value="Unassembled WGS sequence"/>
</dbReference>
<evidence type="ECO:0000259" key="13">
    <source>
        <dbReference type="PROSITE" id="PS51846"/>
    </source>
</evidence>
<evidence type="ECO:0000256" key="10">
    <source>
        <dbReference type="PROSITE-ProRule" id="PRU01193"/>
    </source>
</evidence>
<keyword evidence="8 10" id="KW-0472">Membrane</keyword>
<evidence type="ECO:0000256" key="3">
    <source>
        <dbReference type="ARBA" id="ARBA00022475"/>
    </source>
</evidence>
<dbReference type="GO" id="GO:0005886">
    <property type="term" value="C:plasma membrane"/>
    <property type="evidence" value="ECO:0007669"/>
    <property type="project" value="UniProtKB-SubCell"/>
</dbReference>
<feature type="transmembrane region" description="Helical" evidence="11">
    <location>
        <begin position="6"/>
        <end position="24"/>
    </location>
</feature>
<gene>
    <name evidence="14" type="ORF">EVA99_02055</name>
</gene>
<comment type="similarity">
    <text evidence="2">Belongs to the UPF0053 family.</text>
</comment>
<name>A0A520MSJ1_9GAMM</name>
<feature type="transmembrane region" description="Helical" evidence="11">
    <location>
        <begin position="122"/>
        <end position="140"/>
    </location>
</feature>
<keyword evidence="5" id="KW-0677">Repeat</keyword>
<dbReference type="PROSITE" id="PS51846">
    <property type="entry name" value="CNNM"/>
    <property type="match status" value="1"/>
</dbReference>
<dbReference type="InterPro" id="IPR044751">
    <property type="entry name" value="Ion_transp-like_CBS"/>
</dbReference>
<evidence type="ECO:0000256" key="1">
    <source>
        <dbReference type="ARBA" id="ARBA00004651"/>
    </source>
</evidence>
<evidence type="ECO:0000256" key="11">
    <source>
        <dbReference type="SAM" id="Phobius"/>
    </source>
</evidence>
<dbReference type="InterPro" id="IPR000644">
    <property type="entry name" value="CBS_dom"/>
</dbReference>
<dbReference type="Pfam" id="PF01595">
    <property type="entry name" value="CNNM"/>
    <property type="match status" value="1"/>
</dbReference>
<dbReference type="Pfam" id="PF03471">
    <property type="entry name" value="CorC_HlyC"/>
    <property type="match status" value="1"/>
</dbReference>
<evidence type="ECO:0000256" key="5">
    <source>
        <dbReference type="ARBA" id="ARBA00022737"/>
    </source>
</evidence>
<dbReference type="CDD" id="cd04590">
    <property type="entry name" value="CBS_pair_CorC_HlyC_assoc"/>
    <property type="match status" value="1"/>
</dbReference>
<dbReference type="PANTHER" id="PTHR22777">
    <property type="entry name" value="HEMOLYSIN-RELATED"/>
    <property type="match status" value="1"/>
</dbReference>
<accession>A0A520MSJ1</accession>
<evidence type="ECO:0000313" key="15">
    <source>
        <dbReference type="Proteomes" id="UP000320146"/>
    </source>
</evidence>
<dbReference type="Gene3D" id="3.30.465.10">
    <property type="match status" value="1"/>
</dbReference>
<evidence type="ECO:0000313" key="14">
    <source>
        <dbReference type="EMBL" id="RZO24176.1"/>
    </source>
</evidence>
<protein>
    <submittedName>
        <fullName evidence="14">DUF21 domain-containing protein</fullName>
    </submittedName>
</protein>
<dbReference type="SMART" id="SM01091">
    <property type="entry name" value="CorC_HlyC"/>
    <property type="match status" value="1"/>
</dbReference>
<dbReference type="InterPro" id="IPR002550">
    <property type="entry name" value="CNNM"/>
</dbReference>
<dbReference type="Gene3D" id="3.10.580.10">
    <property type="entry name" value="CBS-domain"/>
    <property type="match status" value="1"/>
</dbReference>
<comment type="subcellular location">
    <subcellularLocation>
        <location evidence="1">Cell membrane</location>
        <topology evidence="1">Multi-pass membrane protein</topology>
    </subcellularLocation>
</comment>
<feature type="domain" description="CNNM transmembrane" evidence="13">
    <location>
        <begin position="1"/>
        <end position="186"/>
    </location>
</feature>
<proteinExistence type="inferred from homology"/>
<evidence type="ECO:0000256" key="4">
    <source>
        <dbReference type="ARBA" id="ARBA00022692"/>
    </source>
</evidence>
<dbReference type="PROSITE" id="PS51371">
    <property type="entry name" value="CBS"/>
    <property type="match status" value="1"/>
</dbReference>
<evidence type="ECO:0000259" key="12">
    <source>
        <dbReference type="PROSITE" id="PS51371"/>
    </source>
</evidence>
<keyword evidence="7 9" id="KW-0129">CBS domain</keyword>
<dbReference type="InterPro" id="IPR046342">
    <property type="entry name" value="CBS_dom_sf"/>
</dbReference>
<dbReference type="InterPro" id="IPR016169">
    <property type="entry name" value="FAD-bd_PCMH_sub2"/>
</dbReference>
<dbReference type="PANTHER" id="PTHR22777:SF32">
    <property type="entry name" value="UPF0053 INNER MEMBRANE PROTEIN YFJD"/>
    <property type="match status" value="1"/>
</dbReference>
<dbReference type="EMBL" id="SHBL01000012">
    <property type="protein sequence ID" value="RZO24176.1"/>
    <property type="molecule type" value="Genomic_DNA"/>
</dbReference>
<feature type="domain" description="CBS" evidence="12">
    <location>
        <begin position="260"/>
        <end position="321"/>
    </location>
</feature>
<keyword evidence="3" id="KW-1003">Cell membrane</keyword>
<keyword evidence="6 10" id="KW-1133">Transmembrane helix</keyword>
<dbReference type="SUPFAM" id="SSF56176">
    <property type="entry name" value="FAD-binding/transporter-associated domain-like"/>
    <property type="match status" value="1"/>
</dbReference>
<evidence type="ECO:0000256" key="7">
    <source>
        <dbReference type="ARBA" id="ARBA00023122"/>
    </source>
</evidence>
<evidence type="ECO:0000256" key="6">
    <source>
        <dbReference type="ARBA" id="ARBA00022989"/>
    </source>
</evidence>
<evidence type="ECO:0000256" key="8">
    <source>
        <dbReference type="ARBA" id="ARBA00023136"/>
    </source>
</evidence>
<reference evidence="14 15" key="1">
    <citation type="submission" date="2019-02" db="EMBL/GenBank/DDBJ databases">
        <title>Prokaryotic population dynamics and viral predation in marine succession experiment using metagenomics: the confinement effect.</title>
        <authorList>
            <person name="Haro-Moreno J.M."/>
            <person name="Rodriguez-Valera F."/>
            <person name="Lopez-Perez M."/>
        </authorList>
    </citation>
    <scope>NUCLEOTIDE SEQUENCE [LARGE SCALE GENOMIC DNA]</scope>
    <source>
        <strain evidence="14">MED-G166</strain>
    </source>
</reference>
<evidence type="ECO:0000256" key="2">
    <source>
        <dbReference type="ARBA" id="ARBA00006337"/>
    </source>
</evidence>
<dbReference type="Pfam" id="PF00571">
    <property type="entry name" value="CBS"/>
    <property type="match status" value="1"/>
</dbReference>
<feature type="transmembrane region" description="Helical" evidence="11">
    <location>
        <begin position="91"/>
        <end position="110"/>
    </location>
</feature>